<dbReference type="GO" id="GO:0005737">
    <property type="term" value="C:cytoplasm"/>
    <property type="evidence" value="ECO:0007669"/>
    <property type="project" value="UniProtKB-ARBA"/>
</dbReference>
<reference evidence="4 5" key="1">
    <citation type="journal article" date="2007" name="Nat. Biotechnol.">
        <title>Genome sequence of the lignocellulose-bioconverting and xylose-fermenting yeast Pichia stipitis.</title>
        <authorList>
            <person name="Jeffries T.W."/>
            <person name="Grigoriev I.V."/>
            <person name="Grimwood J."/>
            <person name="Laplaza J.M."/>
            <person name="Aerts A."/>
            <person name="Salamov A."/>
            <person name="Schmutz J."/>
            <person name="Lindquist E."/>
            <person name="Dehal P."/>
            <person name="Shapiro H."/>
            <person name="Jin Y.S."/>
            <person name="Passoth V."/>
            <person name="Richardson P.M."/>
        </authorList>
    </citation>
    <scope>NUCLEOTIDE SEQUENCE [LARGE SCALE GENOMIC DNA]</scope>
    <source>
        <strain evidence="5">ATCC 58785 / CBS 6054 / NBRC 10063 / NRRL Y-11545</strain>
    </source>
</reference>
<dbReference type="HOGENOM" id="CLU_072377_2_0_1"/>
<accession>A3LN93</accession>
<dbReference type="InterPro" id="IPR008979">
    <property type="entry name" value="Galactose-bd-like_sf"/>
</dbReference>
<dbReference type="InterPro" id="IPR045099">
    <property type="entry name" value="PITH1-like"/>
</dbReference>
<evidence type="ECO:0000256" key="2">
    <source>
        <dbReference type="SAM" id="MobiDB-lite"/>
    </source>
</evidence>
<dbReference type="Gene3D" id="2.60.120.470">
    <property type="entry name" value="PITH domain"/>
    <property type="match status" value="1"/>
</dbReference>
<dbReference type="KEGG" id="pic:PICST_34851"/>
<sequence length="254" mass="28879">MSCEQEHFHSHSHGGHDGDDDGHSHSHSHGDDGHQHIAPIPTNASQSLLSKIDTTKVTALNMANPPDEAAKLFRRPEERYRLKPVVKSDCDAQLIINIPFLNASAKIFSLILRTNGDKFCPKTIKLFKNDSNIDFDNVETKKPTFVITHPRIGVLYNDDGNEEIPESVENDNEFVEHYLPRHIFTGVQQLSVFIENIYDEDEEEESHLHYIELRGEYTELNREPVITLYESAANPADHKNLTKVEYSNGFEFGS</sequence>
<dbReference type="InterPro" id="IPR037047">
    <property type="entry name" value="PITH_dom_sf"/>
</dbReference>
<dbReference type="EMBL" id="CP000496">
    <property type="protein sequence ID" value="ABN64289.2"/>
    <property type="molecule type" value="Genomic_DNA"/>
</dbReference>
<dbReference type="GeneID" id="4837240"/>
<feature type="region of interest" description="Disordered" evidence="2">
    <location>
        <begin position="1"/>
        <end position="40"/>
    </location>
</feature>
<dbReference type="PANTHER" id="PTHR12175">
    <property type="entry name" value="AD039 HT014 THIOREDOXIN FAMILY TRP26"/>
    <property type="match status" value="1"/>
</dbReference>
<dbReference type="GO" id="GO:0005634">
    <property type="term" value="C:nucleus"/>
    <property type="evidence" value="ECO:0007669"/>
    <property type="project" value="TreeGrafter"/>
</dbReference>
<dbReference type="InterPro" id="IPR010400">
    <property type="entry name" value="PITH_dom"/>
</dbReference>
<evidence type="ECO:0000313" key="5">
    <source>
        <dbReference type="Proteomes" id="UP000002258"/>
    </source>
</evidence>
<evidence type="ECO:0000259" key="3">
    <source>
        <dbReference type="PROSITE" id="PS51532"/>
    </source>
</evidence>
<gene>
    <name evidence="4" type="ORF">PICST_34851</name>
</gene>
<name>A3LN93_PICST</name>
<dbReference type="SUPFAM" id="SSF49785">
    <property type="entry name" value="Galactose-binding domain-like"/>
    <property type="match status" value="1"/>
</dbReference>
<dbReference type="InParanoid" id="A3LN93"/>
<comment type="similarity">
    <text evidence="1">Belongs to the PITHD1 family.</text>
</comment>
<dbReference type="eggNOG" id="KOG1730">
    <property type="taxonomic scope" value="Eukaryota"/>
</dbReference>
<dbReference type="PANTHER" id="PTHR12175:SF1">
    <property type="entry name" value="PITH DOMAIN-CONTAINING PROTEIN 1"/>
    <property type="match status" value="1"/>
</dbReference>
<protein>
    <recommendedName>
        <fullName evidence="3">PITH domain-containing protein</fullName>
    </recommendedName>
</protein>
<dbReference type="OrthoDB" id="2635at2759"/>
<dbReference type="Pfam" id="PF06201">
    <property type="entry name" value="PITH"/>
    <property type="match status" value="1"/>
</dbReference>
<dbReference type="OMA" id="RLVFKPW"/>
<proteinExistence type="inferred from homology"/>
<dbReference type="AlphaFoldDB" id="A3LN93"/>
<organism evidence="4 5">
    <name type="scientific">Scheffersomyces stipitis (strain ATCC 58785 / CBS 6054 / NBRC 10063 / NRRL Y-11545)</name>
    <name type="common">Yeast</name>
    <name type="synonym">Pichia stipitis</name>
    <dbReference type="NCBI Taxonomy" id="322104"/>
    <lineage>
        <taxon>Eukaryota</taxon>
        <taxon>Fungi</taxon>
        <taxon>Dikarya</taxon>
        <taxon>Ascomycota</taxon>
        <taxon>Saccharomycotina</taxon>
        <taxon>Pichiomycetes</taxon>
        <taxon>Debaryomycetaceae</taxon>
        <taxon>Scheffersomyces</taxon>
    </lineage>
</organism>
<keyword evidence="5" id="KW-1185">Reference proteome</keyword>
<evidence type="ECO:0000256" key="1">
    <source>
        <dbReference type="ARBA" id="ARBA00025788"/>
    </source>
</evidence>
<dbReference type="RefSeq" id="XP_001382318.2">
    <property type="nucleotide sequence ID" value="XM_001382281.1"/>
</dbReference>
<dbReference type="Proteomes" id="UP000002258">
    <property type="component" value="Chromosome 2"/>
</dbReference>
<feature type="domain" description="PITH" evidence="3">
    <location>
        <begin position="37"/>
        <end position="233"/>
    </location>
</feature>
<evidence type="ECO:0000313" key="4">
    <source>
        <dbReference type="EMBL" id="ABN64289.2"/>
    </source>
</evidence>
<dbReference type="PROSITE" id="PS51532">
    <property type="entry name" value="PITH"/>
    <property type="match status" value="1"/>
</dbReference>
<feature type="compositionally biased region" description="Basic and acidic residues" evidence="2">
    <location>
        <begin position="1"/>
        <end position="35"/>
    </location>
</feature>